<keyword evidence="2" id="KW-1185">Reference proteome</keyword>
<comment type="caution">
    <text evidence="1">The sequence shown here is derived from an EMBL/GenBank/DDBJ whole genome shotgun (WGS) entry which is preliminary data.</text>
</comment>
<dbReference type="AlphaFoldDB" id="A0AAE0CDS0"/>
<evidence type="ECO:0000313" key="2">
    <source>
        <dbReference type="Proteomes" id="UP001190700"/>
    </source>
</evidence>
<reference evidence="1 2" key="1">
    <citation type="journal article" date="2015" name="Genome Biol. Evol.">
        <title>Comparative Genomics of a Bacterivorous Green Alga Reveals Evolutionary Causalities and Consequences of Phago-Mixotrophic Mode of Nutrition.</title>
        <authorList>
            <person name="Burns J.A."/>
            <person name="Paasch A."/>
            <person name="Narechania A."/>
            <person name="Kim E."/>
        </authorList>
    </citation>
    <scope>NUCLEOTIDE SEQUENCE [LARGE SCALE GENOMIC DNA]</scope>
    <source>
        <strain evidence="1 2">PLY_AMNH</strain>
    </source>
</reference>
<name>A0AAE0CDS0_9CHLO</name>
<proteinExistence type="predicted"/>
<evidence type="ECO:0000313" key="1">
    <source>
        <dbReference type="EMBL" id="KAK3252245.1"/>
    </source>
</evidence>
<sequence>MLAASQLGFIHVVGVPVGRPEAVESKLLELVEDLCGLLGLLGMLHDSQAQGLLSQYWAHPRVGYCLRGGPPEPMVQHSPDFAALSSGMGLASVAQATNYVASLSNVQQHWQCLPARYPLLRRYPAFETPPVEFQVALRFLLHAEQPTLVGIRICPDHGAGRVDPEG</sequence>
<organism evidence="1 2">
    <name type="scientific">Cymbomonas tetramitiformis</name>
    <dbReference type="NCBI Taxonomy" id="36881"/>
    <lineage>
        <taxon>Eukaryota</taxon>
        <taxon>Viridiplantae</taxon>
        <taxon>Chlorophyta</taxon>
        <taxon>Pyramimonadophyceae</taxon>
        <taxon>Pyramimonadales</taxon>
        <taxon>Pyramimonadaceae</taxon>
        <taxon>Cymbomonas</taxon>
    </lineage>
</organism>
<dbReference type="EMBL" id="LGRX02025539">
    <property type="protein sequence ID" value="KAK3252245.1"/>
    <property type="molecule type" value="Genomic_DNA"/>
</dbReference>
<protein>
    <submittedName>
        <fullName evidence="1">Uncharacterized protein</fullName>
    </submittedName>
</protein>
<accession>A0AAE0CDS0</accession>
<dbReference type="Proteomes" id="UP001190700">
    <property type="component" value="Unassembled WGS sequence"/>
</dbReference>
<gene>
    <name evidence="1" type="ORF">CYMTET_38437</name>
</gene>